<dbReference type="AlphaFoldDB" id="A0A0B5I5R0"/>
<name>A0A0B5I5R0_9ACTN</name>
<sequence length="66" mass="6980">MPRRHQPRVTDSAAAYQSSACRIGTHHECAHSAPTAAPVDIPVVYEACGCSCHPAGDQNAPKEVPQ</sequence>
<dbReference type="KEGG" id="svt:SVTN_11720"/>
<gene>
    <name evidence="1" type="ORF">SVTN_11720</name>
</gene>
<organism evidence="1 2">
    <name type="scientific">Streptomyces vietnamensis</name>
    <dbReference type="NCBI Taxonomy" id="362257"/>
    <lineage>
        <taxon>Bacteria</taxon>
        <taxon>Bacillati</taxon>
        <taxon>Actinomycetota</taxon>
        <taxon>Actinomycetes</taxon>
        <taxon>Kitasatosporales</taxon>
        <taxon>Streptomycetaceae</taxon>
        <taxon>Streptomyces</taxon>
    </lineage>
</organism>
<evidence type="ECO:0000313" key="2">
    <source>
        <dbReference type="Proteomes" id="UP000031774"/>
    </source>
</evidence>
<protein>
    <submittedName>
        <fullName evidence="1">Uncharacterized protein</fullName>
    </submittedName>
</protein>
<evidence type="ECO:0000313" key="1">
    <source>
        <dbReference type="EMBL" id="AJF64993.1"/>
    </source>
</evidence>
<dbReference type="Proteomes" id="UP000031774">
    <property type="component" value="Chromosome"/>
</dbReference>
<dbReference type="EMBL" id="CP010407">
    <property type="protein sequence ID" value="AJF64993.1"/>
    <property type="molecule type" value="Genomic_DNA"/>
</dbReference>
<reference evidence="1 2" key="1">
    <citation type="submission" date="2014-12" db="EMBL/GenBank/DDBJ databases">
        <title>Complete genome sequence of Streptomyces vietnamensis strain GIMV4.0001, a genetic manipulable producer of the benzoisochromanequinone antibiotic granaticin.</title>
        <authorList>
            <person name="Deng M.R."/>
            <person name="Guo J."/>
            <person name="Ma L.Y."/>
            <person name="Feng G.D."/>
            <person name="Mo C.Y."/>
            <person name="Zhu H.H."/>
        </authorList>
    </citation>
    <scope>NUCLEOTIDE SEQUENCE [LARGE SCALE GENOMIC DNA]</scope>
    <source>
        <strain evidence="2">GIMV4.0001</strain>
    </source>
</reference>
<proteinExistence type="predicted"/>
<accession>A0A0B5I5R0</accession>
<dbReference type="HOGENOM" id="CLU_200600_0_0_11"/>
<keyword evidence="2" id="KW-1185">Reference proteome</keyword>
<dbReference type="STRING" id="362257.SVTN_11720"/>